<comment type="caution">
    <text evidence="2">The sequence shown here is derived from an EMBL/GenBank/DDBJ whole genome shotgun (WGS) entry which is preliminary data.</text>
</comment>
<dbReference type="Pfam" id="PF03184">
    <property type="entry name" value="DDE_1"/>
    <property type="match status" value="1"/>
</dbReference>
<reference evidence="2 3" key="1">
    <citation type="journal article" date="2021" name="BMC Biol.">
        <title>Horizontally acquired antibacterial genes associated with adaptive radiation of ladybird beetles.</title>
        <authorList>
            <person name="Li H.S."/>
            <person name="Tang X.F."/>
            <person name="Huang Y.H."/>
            <person name="Xu Z.Y."/>
            <person name="Chen M.L."/>
            <person name="Du X.Y."/>
            <person name="Qiu B.Y."/>
            <person name="Chen P.T."/>
            <person name="Zhang W."/>
            <person name="Slipinski A."/>
            <person name="Escalona H.E."/>
            <person name="Waterhouse R.M."/>
            <person name="Zwick A."/>
            <person name="Pang H."/>
        </authorList>
    </citation>
    <scope>NUCLEOTIDE SEQUENCE [LARGE SCALE GENOMIC DNA]</scope>
    <source>
        <strain evidence="2">SYSU2018</strain>
    </source>
</reference>
<dbReference type="Proteomes" id="UP001516400">
    <property type="component" value="Unassembled WGS sequence"/>
</dbReference>
<dbReference type="EMBL" id="JABFTP020000186">
    <property type="protein sequence ID" value="KAL3290300.1"/>
    <property type="molecule type" value="Genomic_DNA"/>
</dbReference>
<sequence>MISKWLENGGGLSSRSVITYLRVPENLAAYRASMTTSEIIEDFFEKLDLGVRWNDTLKTNCLPDAQVKLSPKRWINSELFLERFQCFTGSIPAARPVVLFMDSHASHINPEVIFLAKANDIFLFTFPSHKSHILQPLDVYRSLKSLKSLKDYMEHHPEKSNRTNFHEILNPAFILSFYHNNITNARRNMPAQP</sequence>
<dbReference type="InterPro" id="IPR004875">
    <property type="entry name" value="DDE_SF_endonuclease_dom"/>
</dbReference>
<name>A0ABD2PJA4_9CUCU</name>
<dbReference type="AlphaFoldDB" id="A0ABD2PJA4"/>
<protein>
    <recommendedName>
        <fullName evidence="1">DDE-1 domain-containing protein</fullName>
    </recommendedName>
</protein>
<proteinExistence type="predicted"/>
<organism evidence="2 3">
    <name type="scientific">Cryptolaemus montrouzieri</name>
    <dbReference type="NCBI Taxonomy" id="559131"/>
    <lineage>
        <taxon>Eukaryota</taxon>
        <taxon>Metazoa</taxon>
        <taxon>Ecdysozoa</taxon>
        <taxon>Arthropoda</taxon>
        <taxon>Hexapoda</taxon>
        <taxon>Insecta</taxon>
        <taxon>Pterygota</taxon>
        <taxon>Neoptera</taxon>
        <taxon>Endopterygota</taxon>
        <taxon>Coleoptera</taxon>
        <taxon>Polyphaga</taxon>
        <taxon>Cucujiformia</taxon>
        <taxon>Coccinelloidea</taxon>
        <taxon>Coccinellidae</taxon>
        <taxon>Scymninae</taxon>
        <taxon>Scymnini</taxon>
        <taxon>Cryptolaemus</taxon>
    </lineage>
</organism>
<evidence type="ECO:0000313" key="3">
    <source>
        <dbReference type="Proteomes" id="UP001516400"/>
    </source>
</evidence>
<evidence type="ECO:0000313" key="2">
    <source>
        <dbReference type="EMBL" id="KAL3290300.1"/>
    </source>
</evidence>
<evidence type="ECO:0000259" key="1">
    <source>
        <dbReference type="Pfam" id="PF03184"/>
    </source>
</evidence>
<feature type="domain" description="DDE-1" evidence="1">
    <location>
        <begin position="68"/>
        <end position="140"/>
    </location>
</feature>
<accession>A0ABD2PJA4</accession>
<keyword evidence="3" id="KW-1185">Reference proteome</keyword>
<gene>
    <name evidence="2" type="ORF">HHI36_023644</name>
</gene>